<name>A0ABS5RSW9_9HYPH</name>
<keyword evidence="2" id="KW-1185">Reference proteome</keyword>
<protein>
    <recommendedName>
        <fullName evidence="3">DUF1515 domain-containing protein</fullName>
    </recommendedName>
</protein>
<organism evidence="1 2">
    <name type="scientific">Tianweitania aestuarii</name>
    <dbReference type="NCBI Taxonomy" id="2814886"/>
    <lineage>
        <taxon>Bacteria</taxon>
        <taxon>Pseudomonadati</taxon>
        <taxon>Pseudomonadota</taxon>
        <taxon>Alphaproteobacteria</taxon>
        <taxon>Hyphomicrobiales</taxon>
        <taxon>Phyllobacteriaceae</taxon>
        <taxon>Tianweitania</taxon>
    </lineage>
</organism>
<evidence type="ECO:0000313" key="1">
    <source>
        <dbReference type="EMBL" id="MBS9720156.1"/>
    </source>
</evidence>
<comment type="caution">
    <text evidence="1">The sequence shown here is derived from an EMBL/GenBank/DDBJ whole genome shotgun (WGS) entry which is preliminary data.</text>
</comment>
<accession>A0ABS5RSW9</accession>
<dbReference type="EMBL" id="JAFMNX010000001">
    <property type="protein sequence ID" value="MBS9720156.1"/>
    <property type="molecule type" value="Genomic_DNA"/>
</dbReference>
<evidence type="ECO:0008006" key="3">
    <source>
        <dbReference type="Google" id="ProtNLM"/>
    </source>
</evidence>
<evidence type="ECO:0000313" key="2">
    <source>
        <dbReference type="Proteomes" id="UP001297272"/>
    </source>
</evidence>
<proteinExistence type="predicted"/>
<dbReference type="RefSeq" id="WP_213983711.1">
    <property type="nucleotide sequence ID" value="NZ_JAFMNX010000001.1"/>
</dbReference>
<sequence length="101" mass="11508">MVEEHEKILRRLDGIERNQTDQAKSITGLVQRVSDIEARLDELDSDSLRRIVKLEPEVTADHERKRAWRIVTETLKKIALWLSAMAGGLYVASEIVKGLAK</sequence>
<reference evidence="1 2" key="1">
    <citation type="submission" date="2021-03" db="EMBL/GenBank/DDBJ databases">
        <title>Tianweitania aestuarii sp. nov., isolated from a tidal flat.</title>
        <authorList>
            <person name="Park S."/>
            <person name="Yoon J.-H."/>
        </authorList>
    </citation>
    <scope>NUCLEOTIDE SEQUENCE [LARGE SCALE GENOMIC DNA]</scope>
    <source>
        <strain evidence="1 2">BSSL-BM11</strain>
    </source>
</reference>
<dbReference type="Proteomes" id="UP001297272">
    <property type="component" value="Unassembled WGS sequence"/>
</dbReference>
<gene>
    <name evidence="1" type="ORF">JYU29_05580</name>
</gene>